<organism evidence="6 7">
    <name type="scientific">Paraconexibacter algicola</name>
    <dbReference type="NCBI Taxonomy" id="2133960"/>
    <lineage>
        <taxon>Bacteria</taxon>
        <taxon>Bacillati</taxon>
        <taxon>Actinomycetota</taxon>
        <taxon>Thermoleophilia</taxon>
        <taxon>Solirubrobacterales</taxon>
        <taxon>Paraconexibacteraceae</taxon>
        <taxon>Paraconexibacter</taxon>
    </lineage>
</organism>
<comment type="similarity">
    <text evidence="1">Belongs to the metallo-beta-lactamase superfamily.</text>
</comment>
<evidence type="ECO:0000256" key="4">
    <source>
        <dbReference type="ARBA" id="ARBA00022833"/>
    </source>
</evidence>
<evidence type="ECO:0000256" key="2">
    <source>
        <dbReference type="ARBA" id="ARBA00022723"/>
    </source>
</evidence>
<dbReference type="SUPFAM" id="SSF56281">
    <property type="entry name" value="Metallo-hydrolase/oxidoreductase"/>
    <property type="match status" value="1"/>
</dbReference>
<dbReference type="Proteomes" id="UP000240739">
    <property type="component" value="Unassembled WGS sequence"/>
</dbReference>
<comment type="caution">
    <text evidence="6">The sequence shown here is derived from an EMBL/GenBank/DDBJ whole genome shotgun (WGS) entry which is preliminary data.</text>
</comment>
<dbReference type="InterPro" id="IPR001279">
    <property type="entry name" value="Metallo-B-lactamas"/>
</dbReference>
<dbReference type="OrthoDB" id="3196337at2"/>
<dbReference type="AlphaFoldDB" id="A0A2T4UDY1"/>
<evidence type="ECO:0000256" key="3">
    <source>
        <dbReference type="ARBA" id="ARBA00022801"/>
    </source>
</evidence>
<dbReference type="PANTHER" id="PTHR42978">
    <property type="entry name" value="QUORUM-QUENCHING LACTONASE YTNP-RELATED-RELATED"/>
    <property type="match status" value="1"/>
</dbReference>
<dbReference type="Pfam" id="PF00753">
    <property type="entry name" value="Lactamase_B"/>
    <property type="match status" value="1"/>
</dbReference>
<dbReference type="PANTHER" id="PTHR42978:SF3">
    <property type="entry name" value="BLR3078 PROTEIN"/>
    <property type="match status" value="1"/>
</dbReference>
<dbReference type="InterPro" id="IPR051013">
    <property type="entry name" value="MBL_superfamily_lactonases"/>
</dbReference>
<dbReference type="CDD" id="cd07742">
    <property type="entry name" value="metallo-hydrolase-like_MBL-fold"/>
    <property type="match status" value="1"/>
</dbReference>
<keyword evidence="2" id="KW-0479">Metal-binding</keyword>
<dbReference type="EMBL" id="PYYB01000003">
    <property type="protein sequence ID" value="PTL55711.1"/>
    <property type="molecule type" value="Genomic_DNA"/>
</dbReference>
<evidence type="ECO:0000313" key="7">
    <source>
        <dbReference type="Proteomes" id="UP000240739"/>
    </source>
</evidence>
<evidence type="ECO:0000256" key="1">
    <source>
        <dbReference type="ARBA" id="ARBA00007749"/>
    </source>
</evidence>
<reference evidence="6 7" key="1">
    <citation type="submission" date="2018-03" db="EMBL/GenBank/DDBJ databases">
        <title>Aquarubrobacter algicola gen. nov., sp. nov., a novel actinobacterium isolated from shallow eutrophic lake during the end of cyanobacterial harmful algal blooms.</title>
        <authorList>
            <person name="Chun S.J."/>
        </authorList>
    </citation>
    <scope>NUCLEOTIDE SEQUENCE [LARGE SCALE GENOMIC DNA]</scope>
    <source>
        <strain evidence="6 7">Seoho-28</strain>
    </source>
</reference>
<dbReference type="SMART" id="SM00849">
    <property type="entry name" value="Lactamase_B"/>
    <property type="match status" value="1"/>
</dbReference>
<keyword evidence="4" id="KW-0862">Zinc</keyword>
<evidence type="ECO:0000259" key="5">
    <source>
        <dbReference type="SMART" id="SM00849"/>
    </source>
</evidence>
<dbReference type="Gene3D" id="3.60.15.10">
    <property type="entry name" value="Ribonuclease Z/Hydroxyacylglutathione hydrolase-like"/>
    <property type="match status" value="1"/>
</dbReference>
<proteinExistence type="inferred from homology"/>
<evidence type="ECO:0000313" key="6">
    <source>
        <dbReference type="EMBL" id="PTL55711.1"/>
    </source>
</evidence>
<accession>A0A2T4UDY1</accession>
<protein>
    <submittedName>
        <fullName evidence="6">MBL fold metallo-hydrolase</fullName>
    </submittedName>
</protein>
<sequence>MPVIHHLNCGTMCPHAGTALGLVDRDAGHLVARCLLIEAADGLVLIDTGYGTGDVATPSRLGPARFLLGARLAHEETAVAQVRALGHDPADVRDVLVTHLDLDHAGGLGDFPNATVHLHRREHEFLRGGSAKAKLRYRPGQLAHGPRYQTHEVTGEAWFGLERVRLLEGLDVEIAMIPLHGHTPGHTGYAVNTGDGWLLHAGDTYLRREEIEGGPVPRALRIYHQGNSIAEKDRRANVERLTELRARHGEEVTVFCSHDATELARDRAAGA</sequence>
<dbReference type="InterPro" id="IPR036866">
    <property type="entry name" value="RibonucZ/Hydroxyglut_hydro"/>
</dbReference>
<name>A0A2T4UDY1_9ACTN</name>
<dbReference type="GO" id="GO:0016787">
    <property type="term" value="F:hydrolase activity"/>
    <property type="evidence" value="ECO:0007669"/>
    <property type="project" value="UniProtKB-KW"/>
</dbReference>
<feature type="domain" description="Metallo-beta-lactamase" evidence="5">
    <location>
        <begin position="31"/>
        <end position="258"/>
    </location>
</feature>
<dbReference type="RefSeq" id="WP_107570754.1">
    <property type="nucleotide sequence ID" value="NZ_PYYB01000003.1"/>
</dbReference>
<keyword evidence="7" id="KW-1185">Reference proteome</keyword>
<gene>
    <name evidence="6" type="ORF">C7Y72_18960</name>
</gene>
<dbReference type="GO" id="GO:0046872">
    <property type="term" value="F:metal ion binding"/>
    <property type="evidence" value="ECO:0007669"/>
    <property type="project" value="UniProtKB-KW"/>
</dbReference>
<keyword evidence="3 6" id="KW-0378">Hydrolase</keyword>